<gene>
    <name evidence="1" type="ORF">SPELUC_LOCUS17397</name>
</gene>
<comment type="caution">
    <text evidence="1">The sequence shown here is derived from an EMBL/GenBank/DDBJ whole genome shotgun (WGS) entry which is preliminary data.</text>
</comment>
<evidence type="ECO:0000313" key="1">
    <source>
        <dbReference type="EMBL" id="CAG8793013.1"/>
    </source>
</evidence>
<reference evidence="1" key="1">
    <citation type="submission" date="2021-06" db="EMBL/GenBank/DDBJ databases">
        <authorList>
            <person name="Kallberg Y."/>
            <person name="Tangrot J."/>
            <person name="Rosling A."/>
        </authorList>
    </citation>
    <scope>NUCLEOTIDE SEQUENCE</scope>
    <source>
        <strain evidence="1">28 12/20/2015</strain>
    </source>
</reference>
<accession>A0ACA9RI18</accession>
<name>A0ACA9RI18_9GLOM</name>
<organism evidence="1 2">
    <name type="scientific">Cetraspora pellucida</name>
    <dbReference type="NCBI Taxonomy" id="1433469"/>
    <lineage>
        <taxon>Eukaryota</taxon>
        <taxon>Fungi</taxon>
        <taxon>Fungi incertae sedis</taxon>
        <taxon>Mucoromycota</taxon>
        <taxon>Glomeromycotina</taxon>
        <taxon>Glomeromycetes</taxon>
        <taxon>Diversisporales</taxon>
        <taxon>Gigasporaceae</taxon>
        <taxon>Cetraspora</taxon>
    </lineage>
</organism>
<dbReference type="EMBL" id="CAJVPW010071061">
    <property type="protein sequence ID" value="CAG8793013.1"/>
    <property type="molecule type" value="Genomic_DNA"/>
</dbReference>
<feature type="non-terminal residue" evidence="1">
    <location>
        <position position="1"/>
    </location>
</feature>
<keyword evidence="2" id="KW-1185">Reference proteome</keyword>
<protein>
    <submittedName>
        <fullName evidence="1">13797_t:CDS:1</fullName>
    </submittedName>
</protein>
<dbReference type="Proteomes" id="UP000789366">
    <property type="component" value="Unassembled WGS sequence"/>
</dbReference>
<proteinExistence type="predicted"/>
<sequence length="113" mass="13334">WFTFYDEMKINILRTILDGETQKDYSIIITNTDIELGMKKAISSDHYSKNYLDKDGFLTMFRCESCGKMVKQLFAVILENFYKNNFCELCIINLEKEEIITYIPGIGYRENID</sequence>
<evidence type="ECO:0000313" key="2">
    <source>
        <dbReference type="Proteomes" id="UP000789366"/>
    </source>
</evidence>